<dbReference type="GO" id="GO:0006351">
    <property type="term" value="P:DNA-templated transcription"/>
    <property type="evidence" value="ECO:0007669"/>
    <property type="project" value="TreeGrafter"/>
</dbReference>
<evidence type="ECO:0000256" key="5">
    <source>
        <dbReference type="SAM" id="MobiDB-lite"/>
    </source>
</evidence>
<dbReference type="InterPro" id="IPR036390">
    <property type="entry name" value="WH_DNA-bd_sf"/>
</dbReference>
<dbReference type="InterPro" id="IPR036388">
    <property type="entry name" value="WH-like_DNA-bd_sf"/>
</dbReference>
<dbReference type="OrthoDB" id="5504838at2"/>
<feature type="compositionally biased region" description="Basic and acidic residues" evidence="5">
    <location>
        <begin position="320"/>
        <end position="329"/>
    </location>
</feature>
<keyword evidence="2" id="KW-0805">Transcription regulation</keyword>
<evidence type="ECO:0000313" key="8">
    <source>
        <dbReference type="Proteomes" id="UP000238348"/>
    </source>
</evidence>
<protein>
    <submittedName>
        <fullName evidence="7">LysR family transcriptional regulator</fullName>
    </submittedName>
</protein>
<dbReference type="AlphaFoldDB" id="A0A2L0F9Z7"/>
<dbReference type="Gene3D" id="3.40.190.290">
    <property type="match status" value="1"/>
</dbReference>
<evidence type="ECO:0000313" key="7">
    <source>
        <dbReference type="EMBL" id="AUX48405.1"/>
    </source>
</evidence>
<proteinExistence type="inferred from homology"/>
<dbReference type="Pfam" id="PF00126">
    <property type="entry name" value="HTH_1"/>
    <property type="match status" value="1"/>
</dbReference>
<organism evidence="7 8">
    <name type="scientific">Sorangium cellulosum</name>
    <name type="common">Polyangium cellulosum</name>
    <dbReference type="NCBI Taxonomy" id="56"/>
    <lineage>
        <taxon>Bacteria</taxon>
        <taxon>Pseudomonadati</taxon>
        <taxon>Myxococcota</taxon>
        <taxon>Polyangia</taxon>
        <taxon>Polyangiales</taxon>
        <taxon>Polyangiaceae</taxon>
        <taxon>Sorangium</taxon>
    </lineage>
</organism>
<dbReference type="InterPro" id="IPR005119">
    <property type="entry name" value="LysR_subst-bd"/>
</dbReference>
<dbReference type="InterPro" id="IPR000847">
    <property type="entry name" value="LysR_HTH_N"/>
</dbReference>
<dbReference type="Pfam" id="PF03466">
    <property type="entry name" value="LysR_substrate"/>
    <property type="match status" value="1"/>
</dbReference>
<name>A0A2L0F9Z7_SORCE</name>
<dbReference type="RefSeq" id="WP_104986270.1">
    <property type="nucleotide sequence ID" value="NZ_CP012673.1"/>
</dbReference>
<evidence type="ECO:0000259" key="6">
    <source>
        <dbReference type="PROSITE" id="PS50931"/>
    </source>
</evidence>
<dbReference type="EMBL" id="CP012673">
    <property type="protein sequence ID" value="AUX48405.1"/>
    <property type="molecule type" value="Genomic_DNA"/>
</dbReference>
<dbReference type="SUPFAM" id="SSF46785">
    <property type="entry name" value="Winged helix' DNA-binding domain"/>
    <property type="match status" value="1"/>
</dbReference>
<dbReference type="SUPFAM" id="SSF53850">
    <property type="entry name" value="Periplasmic binding protein-like II"/>
    <property type="match status" value="1"/>
</dbReference>
<dbReference type="GO" id="GO:0003700">
    <property type="term" value="F:DNA-binding transcription factor activity"/>
    <property type="evidence" value="ECO:0007669"/>
    <property type="project" value="InterPro"/>
</dbReference>
<gene>
    <name evidence="7" type="primary">lysR</name>
    <name evidence="7" type="ORF">SOCE26_099390</name>
</gene>
<reference evidence="7 8" key="1">
    <citation type="submission" date="2015-09" db="EMBL/GenBank/DDBJ databases">
        <title>Sorangium comparison.</title>
        <authorList>
            <person name="Zaburannyi N."/>
            <person name="Bunk B."/>
            <person name="Overmann J."/>
            <person name="Mueller R."/>
        </authorList>
    </citation>
    <scope>NUCLEOTIDE SEQUENCE [LARGE SCALE GENOMIC DNA]</scope>
    <source>
        <strain evidence="7 8">So ce26</strain>
    </source>
</reference>
<evidence type="ECO:0000256" key="3">
    <source>
        <dbReference type="ARBA" id="ARBA00023125"/>
    </source>
</evidence>
<sequence>MDEWNDLALFVRVAEHGGLSAAGRALGVPKSSLSRRLQLLEERLGVRLVQRTSRKFIITAVGEEVLEHARAMRVAADAVESVARHRVAEPSGTIRVTCSVGMSKHLVAPLLPRFLVRYPKVDVYLHATNRLVDLVEERFDLALRGYGGPLPDTGLVQRLLSPTPWVLMAAPRYLDARGVPATPDELRAHTGLLLGGPSSRPVWRLHSREATAEIPFVPRLHSEDSVTLQGAAVAGLGVLALPEYTCRDARARGELRRVLPEWHVGDHRVTMLVPSRRGQLPAVRALADFLAVEVPRLLGRGTSRAGSGVSPSRKRARARSPSDERGEEG</sequence>
<accession>A0A2L0F9Z7</accession>
<comment type="similarity">
    <text evidence="1">Belongs to the LysR transcriptional regulatory family.</text>
</comment>
<dbReference type="CDD" id="cd08422">
    <property type="entry name" value="PBP2_CrgA_like"/>
    <property type="match status" value="1"/>
</dbReference>
<dbReference type="PROSITE" id="PS50931">
    <property type="entry name" value="HTH_LYSR"/>
    <property type="match status" value="1"/>
</dbReference>
<dbReference type="PANTHER" id="PTHR30537">
    <property type="entry name" value="HTH-TYPE TRANSCRIPTIONAL REGULATOR"/>
    <property type="match status" value="1"/>
</dbReference>
<dbReference type="FunFam" id="1.10.10.10:FF:000001">
    <property type="entry name" value="LysR family transcriptional regulator"/>
    <property type="match status" value="1"/>
</dbReference>
<keyword evidence="3" id="KW-0238">DNA-binding</keyword>
<feature type="region of interest" description="Disordered" evidence="5">
    <location>
        <begin position="301"/>
        <end position="329"/>
    </location>
</feature>
<feature type="domain" description="HTH lysR-type" evidence="6">
    <location>
        <begin position="1"/>
        <end position="59"/>
    </location>
</feature>
<evidence type="ECO:0000256" key="1">
    <source>
        <dbReference type="ARBA" id="ARBA00009437"/>
    </source>
</evidence>
<dbReference type="GO" id="GO:0043565">
    <property type="term" value="F:sequence-specific DNA binding"/>
    <property type="evidence" value="ECO:0007669"/>
    <property type="project" value="TreeGrafter"/>
</dbReference>
<dbReference type="Proteomes" id="UP000238348">
    <property type="component" value="Chromosome"/>
</dbReference>
<evidence type="ECO:0000256" key="4">
    <source>
        <dbReference type="ARBA" id="ARBA00023163"/>
    </source>
</evidence>
<dbReference type="PANTHER" id="PTHR30537:SF31">
    <property type="entry name" value="TRANSCRIPTIONAL REGULATOR, LYSR FAMILY"/>
    <property type="match status" value="1"/>
</dbReference>
<evidence type="ECO:0000256" key="2">
    <source>
        <dbReference type="ARBA" id="ARBA00023015"/>
    </source>
</evidence>
<dbReference type="Gene3D" id="1.10.10.10">
    <property type="entry name" value="Winged helix-like DNA-binding domain superfamily/Winged helix DNA-binding domain"/>
    <property type="match status" value="1"/>
</dbReference>
<keyword evidence="4" id="KW-0804">Transcription</keyword>
<dbReference type="InterPro" id="IPR058163">
    <property type="entry name" value="LysR-type_TF_proteobact-type"/>
</dbReference>